<feature type="transmembrane region" description="Helical" evidence="1">
    <location>
        <begin position="42"/>
        <end position="65"/>
    </location>
</feature>
<name>A0A652ZWV7_9SPIR</name>
<feature type="transmembrane region" description="Helical" evidence="1">
    <location>
        <begin position="71"/>
        <end position="91"/>
    </location>
</feature>
<evidence type="ECO:0000313" key="2">
    <source>
        <dbReference type="EMBL" id="VBB40240.1"/>
    </source>
</evidence>
<organism evidence="2">
    <name type="scientific">uncultured Spirochaetota bacterium</name>
    <dbReference type="NCBI Taxonomy" id="460511"/>
    <lineage>
        <taxon>Bacteria</taxon>
        <taxon>Pseudomonadati</taxon>
        <taxon>Spirochaetota</taxon>
        <taxon>environmental samples</taxon>
    </lineage>
</organism>
<accession>A0A652ZWV7</accession>
<gene>
    <name evidence="2" type="ORF">TRIP_E280217</name>
</gene>
<proteinExistence type="predicted"/>
<keyword evidence="1" id="KW-0472">Membrane</keyword>
<protein>
    <submittedName>
        <fullName evidence="2">Uncharacterized protein</fullName>
    </submittedName>
</protein>
<evidence type="ECO:0000256" key="1">
    <source>
        <dbReference type="SAM" id="Phobius"/>
    </source>
</evidence>
<keyword evidence="1" id="KW-1133">Transmembrane helix</keyword>
<reference evidence="2" key="1">
    <citation type="submission" date="2018-07" db="EMBL/GenBank/DDBJ databases">
        <authorList>
            <consortium name="Genoscope - CEA"/>
            <person name="William W."/>
        </authorList>
    </citation>
    <scope>NUCLEOTIDE SEQUENCE</scope>
    <source>
        <strain evidence="2">IK1</strain>
    </source>
</reference>
<keyword evidence="1" id="KW-0812">Transmembrane</keyword>
<dbReference type="EMBL" id="UPXP01000021">
    <property type="protein sequence ID" value="VBB40240.1"/>
    <property type="molecule type" value="Genomic_DNA"/>
</dbReference>
<dbReference type="AlphaFoldDB" id="A0A652ZWV7"/>
<sequence>MNGKMSKPQDLDLESLAQTLSDLRRSVRANNPVLKAVASSTLYPALALSLGLLMGGYCLAVSMLPSLSGEGSSWILIAALLVAGGTVKLLLTNRIAGRLPNGSFMMVLRAIYTEERQEASSPARRFASWWASCSYSVRATPGSSPP</sequence>